<reference evidence="1" key="1">
    <citation type="journal article" date="2007" name="PLoS Biol.">
        <title>Rate of evolution in brain-expressed genes in humans and other primates.</title>
        <authorList>
            <person name="Wang H.-Y."/>
            <person name="Chien H.-C."/>
            <person name="Osada N."/>
            <person name="Hashimoto K."/>
            <person name="Sugano S."/>
            <person name="Gojobori T."/>
            <person name="Chou C.-K."/>
            <person name="Tsai S.-F."/>
            <person name="Wu C.-I."/>
            <person name="Shen C.-K.J."/>
        </authorList>
    </citation>
    <scope>NUCLEOTIDE SEQUENCE</scope>
</reference>
<dbReference type="AlphaFoldDB" id="I7GHP7"/>
<evidence type="ECO:0000313" key="1">
    <source>
        <dbReference type="EMBL" id="BAE88466.1"/>
    </source>
</evidence>
<accession>I7GHP7</accession>
<organism evidence="1">
    <name type="scientific">Macaca fascicularis</name>
    <name type="common">Crab-eating macaque</name>
    <name type="synonym">Cynomolgus monkey</name>
    <dbReference type="NCBI Taxonomy" id="9541"/>
    <lineage>
        <taxon>Eukaryota</taxon>
        <taxon>Metazoa</taxon>
        <taxon>Chordata</taxon>
        <taxon>Craniata</taxon>
        <taxon>Vertebrata</taxon>
        <taxon>Euteleostomi</taxon>
        <taxon>Mammalia</taxon>
        <taxon>Eutheria</taxon>
        <taxon>Euarchontoglires</taxon>
        <taxon>Primates</taxon>
        <taxon>Haplorrhini</taxon>
        <taxon>Catarrhini</taxon>
        <taxon>Cercopithecidae</taxon>
        <taxon>Cercopithecinae</taxon>
        <taxon>Macaca</taxon>
    </lineage>
</organism>
<name>I7GHP7_MACFA</name>
<sequence>MVYTCFFSQILIYTAETSGILQWLTFILR</sequence>
<proteinExistence type="evidence at transcript level"/>
<dbReference type="EMBL" id="AB171403">
    <property type="protein sequence ID" value="BAE88466.1"/>
    <property type="molecule type" value="mRNA"/>
</dbReference>
<protein>
    <submittedName>
        <fullName evidence="1">Macaca fascicularis brain cDNA, clone: QbsA-11216</fullName>
    </submittedName>
</protein>